<accession>A0A6A6JZG0</accession>
<sequence length="132" mass="15261">MTGHMRIFEPVIQQQPSLAEACDGERNETVDISERCSWLSIDISGELGFGRSFELQTSDKNCPRPKRWMLSGISTSNYSINVYMQMLQLKYIGWEKLLLPIVLPKVLRFHRTYSQTLQCQVHPAQLANNMIR</sequence>
<dbReference type="GeneID" id="54552680"/>
<protein>
    <submittedName>
        <fullName evidence="1">Uncharacterized protein</fullName>
    </submittedName>
</protein>
<dbReference type="EMBL" id="ML986484">
    <property type="protein sequence ID" value="KAF2281156.1"/>
    <property type="molecule type" value="Genomic_DNA"/>
</dbReference>
<evidence type="ECO:0000313" key="2">
    <source>
        <dbReference type="Proteomes" id="UP000800097"/>
    </source>
</evidence>
<proteinExistence type="predicted"/>
<dbReference type="RefSeq" id="XP_033658693.1">
    <property type="nucleotide sequence ID" value="XM_033799505.1"/>
</dbReference>
<keyword evidence="2" id="KW-1185">Reference proteome</keyword>
<gene>
    <name evidence="1" type="ORF">EI97DRAFT_438549</name>
</gene>
<evidence type="ECO:0000313" key="1">
    <source>
        <dbReference type="EMBL" id="KAF2281156.1"/>
    </source>
</evidence>
<dbReference type="Proteomes" id="UP000800097">
    <property type="component" value="Unassembled WGS sequence"/>
</dbReference>
<reference evidence="1" key="1">
    <citation type="journal article" date="2020" name="Stud. Mycol.">
        <title>101 Dothideomycetes genomes: a test case for predicting lifestyles and emergence of pathogens.</title>
        <authorList>
            <person name="Haridas S."/>
            <person name="Albert R."/>
            <person name="Binder M."/>
            <person name="Bloem J."/>
            <person name="Labutti K."/>
            <person name="Salamov A."/>
            <person name="Andreopoulos B."/>
            <person name="Baker S."/>
            <person name="Barry K."/>
            <person name="Bills G."/>
            <person name="Bluhm B."/>
            <person name="Cannon C."/>
            <person name="Castanera R."/>
            <person name="Culley D."/>
            <person name="Daum C."/>
            <person name="Ezra D."/>
            <person name="Gonzalez J."/>
            <person name="Henrissat B."/>
            <person name="Kuo A."/>
            <person name="Liang C."/>
            <person name="Lipzen A."/>
            <person name="Lutzoni F."/>
            <person name="Magnuson J."/>
            <person name="Mondo S."/>
            <person name="Nolan M."/>
            <person name="Ohm R."/>
            <person name="Pangilinan J."/>
            <person name="Park H.-J."/>
            <person name="Ramirez L."/>
            <person name="Alfaro M."/>
            <person name="Sun H."/>
            <person name="Tritt A."/>
            <person name="Yoshinaga Y."/>
            <person name="Zwiers L.-H."/>
            <person name="Turgeon B."/>
            <person name="Goodwin S."/>
            <person name="Spatafora J."/>
            <person name="Crous P."/>
            <person name="Grigoriev I."/>
        </authorList>
    </citation>
    <scope>NUCLEOTIDE SEQUENCE</scope>
    <source>
        <strain evidence="1">CBS 379.55</strain>
    </source>
</reference>
<name>A0A6A6JZG0_WESOR</name>
<dbReference type="AlphaFoldDB" id="A0A6A6JZG0"/>
<organism evidence="1 2">
    <name type="scientific">Westerdykella ornata</name>
    <dbReference type="NCBI Taxonomy" id="318751"/>
    <lineage>
        <taxon>Eukaryota</taxon>
        <taxon>Fungi</taxon>
        <taxon>Dikarya</taxon>
        <taxon>Ascomycota</taxon>
        <taxon>Pezizomycotina</taxon>
        <taxon>Dothideomycetes</taxon>
        <taxon>Pleosporomycetidae</taxon>
        <taxon>Pleosporales</taxon>
        <taxon>Sporormiaceae</taxon>
        <taxon>Westerdykella</taxon>
    </lineage>
</organism>